<evidence type="ECO:0000256" key="10">
    <source>
        <dbReference type="PROSITE-ProRule" id="PRU00182"/>
    </source>
</evidence>
<protein>
    <recommendedName>
        <fullName evidence="1 9">Tyrosine--tRNA ligase</fullName>
        <ecNumber evidence="1 9">6.1.1.1</ecNumber>
    </recommendedName>
</protein>
<dbReference type="HAMAP" id="MF_02006">
    <property type="entry name" value="Tyr_tRNA_synth_type1"/>
    <property type="match status" value="1"/>
</dbReference>
<dbReference type="InterPro" id="IPR002942">
    <property type="entry name" value="S4_RNA-bd"/>
</dbReference>
<dbReference type="PROSITE" id="PS50889">
    <property type="entry name" value="S4"/>
    <property type="match status" value="1"/>
</dbReference>
<dbReference type="GO" id="GO:0006437">
    <property type="term" value="P:tyrosyl-tRNA aminoacylation"/>
    <property type="evidence" value="ECO:0007669"/>
    <property type="project" value="UniProtKB-UniRule"/>
</dbReference>
<keyword evidence="5 10" id="KW-0694">RNA-binding</keyword>
<evidence type="ECO:0000256" key="11">
    <source>
        <dbReference type="RuleBase" id="RU363036"/>
    </source>
</evidence>
<name>A0A9D1SZV4_9FIRM</name>
<dbReference type="CDD" id="cd00805">
    <property type="entry name" value="TyrRS_core"/>
    <property type="match status" value="1"/>
</dbReference>
<evidence type="ECO:0000313" key="14">
    <source>
        <dbReference type="Proteomes" id="UP000886743"/>
    </source>
</evidence>
<dbReference type="InterPro" id="IPR024107">
    <property type="entry name" value="Tyr-tRNA-ligase_bac_1"/>
</dbReference>
<dbReference type="Gene3D" id="3.10.290.10">
    <property type="entry name" value="RNA-binding S4 domain"/>
    <property type="match status" value="1"/>
</dbReference>
<dbReference type="FunFam" id="1.10.240.10:FF:000001">
    <property type="entry name" value="Tyrosine--tRNA ligase"/>
    <property type="match status" value="1"/>
</dbReference>
<dbReference type="GO" id="GO:0003723">
    <property type="term" value="F:RNA binding"/>
    <property type="evidence" value="ECO:0007669"/>
    <property type="project" value="UniProtKB-KW"/>
</dbReference>
<reference evidence="13" key="2">
    <citation type="journal article" date="2021" name="PeerJ">
        <title>Extensive microbial diversity within the chicken gut microbiome revealed by metagenomics and culture.</title>
        <authorList>
            <person name="Gilroy R."/>
            <person name="Ravi A."/>
            <person name="Getino M."/>
            <person name="Pursley I."/>
            <person name="Horton D.L."/>
            <person name="Alikhan N.F."/>
            <person name="Baker D."/>
            <person name="Gharbi K."/>
            <person name="Hall N."/>
            <person name="Watson M."/>
            <person name="Adriaenssens E.M."/>
            <person name="Foster-Nyarko E."/>
            <person name="Jarju S."/>
            <person name="Secka A."/>
            <person name="Antonio M."/>
            <person name="Oren A."/>
            <person name="Chaudhuri R.R."/>
            <person name="La Ragione R."/>
            <person name="Hildebrand F."/>
            <person name="Pallen M.J."/>
        </authorList>
    </citation>
    <scope>NUCLEOTIDE SEQUENCE</scope>
    <source>
        <strain evidence="13">4920</strain>
    </source>
</reference>
<evidence type="ECO:0000313" key="13">
    <source>
        <dbReference type="EMBL" id="HIV02724.1"/>
    </source>
</evidence>
<dbReference type="Gene3D" id="1.10.240.10">
    <property type="entry name" value="Tyrosyl-Transfer RNA Synthetase"/>
    <property type="match status" value="1"/>
</dbReference>
<keyword evidence="3 11" id="KW-0547">Nucleotide-binding</keyword>
<dbReference type="Pfam" id="PF22421">
    <property type="entry name" value="SYY_C-terminal"/>
    <property type="match status" value="1"/>
</dbReference>
<feature type="non-terminal residue" evidence="13">
    <location>
        <position position="1"/>
    </location>
</feature>
<dbReference type="AlphaFoldDB" id="A0A9D1SZV4"/>
<evidence type="ECO:0000256" key="9">
    <source>
        <dbReference type="NCBIfam" id="TIGR00234"/>
    </source>
</evidence>
<keyword evidence="7 11" id="KW-0030">Aminoacyl-tRNA synthetase</keyword>
<dbReference type="EC" id="6.1.1.1" evidence="1 9"/>
<organism evidence="13 14">
    <name type="scientific">Candidatus Aphodoplasma excrementigallinarum</name>
    <dbReference type="NCBI Taxonomy" id="2840673"/>
    <lineage>
        <taxon>Bacteria</taxon>
        <taxon>Bacillati</taxon>
        <taxon>Bacillota</taxon>
        <taxon>Clostridia</taxon>
        <taxon>Eubacteriales</taxon>
        <taxon>Candidatus Aphodoplasma</taxon>
    </lineage>
</organism>
<dbReference type="EMBL" id="DVOF01000120">
    <property type="protein sequence ID" value="HIV02724.1"/>
    <property type="molecule type" value="Genomic_DNA"/>
</dbReference>
<keyword evidence="4 11" id="KW-0067">ATP-binding</keyword>
<evidence type="ECO:0000256" key="3">
    <source>
        <dbReference type="ARBA" id="ARBA00022741"/>
    </source>
</evidence>
<reference evidence="13" key="1">
    <citation type="submission" date="2020-10" db="EMBL/GenBank/DDBJ databases">
        <authorList>
            <person name="Gilroy R."/>
        </authorList>
    </citation>
    <scope>NUCLEOTIDE SEQUENCE</scope>
    <source>
        <strain evidence="13">4920</strain>
    </source>
</reference>
<dbReference type="SUPFAM" id="SSF52374">
    <property type="entry name" value="Nucleotidylyl transferase"/>
    <property type="match status" value="1"/>
</dbReference>
<dbReference type="CDD" id="cd00165">
    <property type="entry name" value="S4"/>
    <property type="match status" value="1"/>
</dbReference>
<feature type="domain" description="RNA-binding S4" evidence="12">
    <location>
        <begin position="302"/>
        <end position="362"/>
    </location>
</feature>
<dbReference type="SUPFAM" id="SSF55174">
    <property type="entry name" value="Alpha-L RNA-binding motif"/>
    <property type="match status" value="1"/>
</dbReference>
<proteinExistence type="inferred from homology"/>
<keyword evidence="6 11" id="KW-0648">Protein biosynthesis</keyword>
<dbReference type="InterPro" id="IPR036986">
    <property type="entry name" value="S4_RNA-bd_sf"/>
</dbReference>
<comment type="caution">
    <text evidence="13">The sequence shown here is derived from an EMBL/GenBank/DDBJ whole genome shotgun (WGS) entry which is preliminary data.</text>
</comment>
<evidence type="ECO:0000256" key="7">
    <source>
        <dbReference type="ARBA" id="ARBA00023146"/>
    </source>
</evidence>
<dbReference type="InterPro" id="IPR002305">
    <property type="entry name" value="aa-tRNA-synth_Ic"/>
</dbReference>
<evidence type="ECO:0000256" key="1">
    <source>
        <dbReference type="ARBA" id="ARBA00013160"/>
    </source>
</evidence>
<dbReference type="PANTHER" id="PTHR11766">
    <property type="entry name" value="TYROSYL-TRNA SYNTHETASE"/>
    <property type="match status" value="1"/>
</dbReference>
<dbReference type="InterPro" id="IPR002307">
    <property type="entry name" value="Tyr-tRNA-ligase"/>
</dbReference>
<dbReference type="InterPro" id="IPR014729">
    <property type="entry name" value="Rossmann-like_a/b/a_fold"/>
</dbReference>
<dbReference type="PANTHER" id="PTHR11766:SF0">
    <property type="entry name" value="TYROSINE--TRNA LIGASE, MITOCHONDRIAL"/>
    <property type="match status" value="1"/>
</dbReference>
<dbReference type="Proteomes" id="UP000886743">
    <property type="component" value="Unassembled WGS sequence"/>
</dbReference>
<evidence type="ECO:0000256" key="5">
    <source>
        <dbReference type="ARBA" id="ARBA00022884"/>
    </source>
</evidence>
<evidence type="ECO:0000259" key="12">
    <source>
        <dbReference type="SMART" id="SM00363"/>
    </source>
</evidence>
<sequence length="366" mass="40856">ADSLHVGHFLQMVVMRHMQLAGHRPIAIVGGGTGTVGDPSGRSDMRKMMTRETIDHNVAKFKEQLSRFIDFSDGKALMVNNADWLLELKFVQFMREIGVHFSVNRMLTFECFKQRMERGLSFFEFSYMLMQSYDFLVLNREYGCKLELGGDDQWSNILGGVELIRRCDGKEAYGMTFTLLTTSEGKKMGKTEKGALWLDPEKTSPYDFYQYWVNVDDADVIRCLKLLTFIPLEEIDELAKLEGQELNKAKKILAYELTQMIHGTEEADKAKSASEAIFGGGGAAANMPSTTVDKAEIGDAVNILDLLVKAGLIPSKAEGRRLIQQGGLSIDGEKVSDVSYEVTADMLGGDGIVVKKGKKVYHRISF</sequence>
<dbReference type="Gene3D" id="3.40.50.620">
    <property type="entry name" value="HUPs"/>
    <property type="match status" value="1"/>
</dbReference>
<comment type="catalytic activity">
    <reaction evidence="8">
        <text>tRNA(Tyr) + L-tyrosine + ATP = L-tyrosyl-tRNA(Tyr) + AMP + diphosphate + H(+)</text>
        <dbReference type="Rhea" id="RHEA:10220"/>
        <dbReference type="Rhea" id="RHEA-COMP:9706"/>
        <dbReference type="Rhea" id="RHEA-COMP:9707"/>
        <dbReference type="ChEBI" id="CHEBI:15378"/>
        <dbReference type="ChEBI" id="CHEBI:30616"/>
        <dbReference type="ChEBI" id="CHEBI:33019"/>
        <dbReference type="ChEBI" id="CHEBI:58315"/>
        <dbReference type="ChEBI" id="CHEBI:78442"/>
        <dbReference type="ChEBI" id="CHEBI:78536"/>
        <dbReference type="ChEBI" id="CHEBI:456215"/>
        <dbReference type="EC" id="6.1.1.1"/>
    </reaction>
</comment>
<gene>
    <name evidence="13" type="ORF">IAC74_04055</name>
</gene>
<comment type="similarity">
    <text evidence="11">Belongs to the class-I aminoacyl-tRNA synthetase family.</text>
</comment>
<keyword evidence="2 11" id="KW-0436">Ligase</keyword>
<dbReference type="InterPro" id="IPR054608">
    <property type="entry name" value="SYY-like_C"/>
</dbReference>
<evidence type="ECO:0000256" key="6">
    <source>
        <dbReference type="ARBA" id="ARBA00022917"/>
    </source>
</evidence>
<dbReference type="GO" id="GO:0005524">
    <property type="term" value="F:ATP binding"/>
    <property type="evidence" value="ECO:0007669"/>
    <property type="project" value="UniProtKB-KW"/>
</dbReference>
<evidence type="ECO:0000256" key="4">
    <source>
        <dbReference type="ARBA" id="ARBA00022840"/>
    </source>
</evidence>
<dbReference type="PRINTS" id="PR01040">
    <property type="entry name" value="TRNASYNTHTYR"/>
</dbReference>
<dbReference type="GO" id="GO:0005829">
    <property type="term" value="C:cytosol"/>
    <property type="evidence" value="ECO:0007669"/>
    <property type="project" value="TreeGrafter"/>
</dbReference>
<evidence type="ECO:0000256" key="2">
    <source>
        <dbReference type="ARBA" id="ARBA00022598"/>
    </source>
</evidence>
<accession>A0A9D1SZV4</accession>
<dbReference type="Pfam" id="PF00579">
    <property type="entry name" value="tRNA-synt_1b"/>
    <property type="match status" value="1"/>
</dbReference>
<dbReference type="InterPro" id="IPR024088">
    <property type="entry name" value="Tyr-tRNA-ligase_bac-type"/>
</dbReference>
<evidence type="ECO:0000256" key="8">
    <source>
        <dbReference type="ARBA" id="ARBA00048248"/>
    </source>
</evidence>
<dbReference type="SMART" id="SM00363">
    <property type="entry name" value="S4"/>
    <property type="match status" value="1"/>
</dbReference>
<dbReference type="GO" id="GO:0004831">
    <property type="term" value="F:tyrosine-tRNA ligase activity"/>
    <property type="evidence" value="ECO:0007669"/>
    <property type="project" value="UniProtKB-UniRule"/>
</dbReference>
<dbReference type="NCBIfam" id="TIGR00234">
    <property type="entry name" value="tyrS"/>
    <property type="match status" value="1"/>
</dbReference>